<dbReference type="SUPFAM" id="SSF47413">
    <property type="entry name" value="lambda repressor-like DNA-binding domains"/>
    <property type="match status" value="1"/>
</dbReference>
<dbReference type="EMBL" id="FNVU01000003">
    <property type="protein sequence ID" value="SEG16902.1"/>
    <property type="molecule type" value="Genomic_DNA"/>
</dbReference>
<dbReference type="Proteomes" id="UP000236754">
    <property type="component" value="Unassembled WGS sequence"/>
</dbReference>
<dbReference type="RefSeq" id="WP_103885204.1">
    <property type="nucleotide sequence ID" value="NZ_FNVU01000003.1"/>
</dbReference>
<feature type="compositionally biased region" description="Basic residues" evidence="1">
    <location>
        <begin position="290"/>
        <end position="299"/>
    </location>
</feature>
<evidence type="ECO:0000259" key="2">
    <source>
        <dbReference type="PROSITE" id="PS50943"/>
    </source>
</evidence>
<dbReference type="Pfam" id="PF19054">
    <property type="entry name" value="DUF5753"/>
    <property type="match status" value="1"/>
</dbReference>
<dbReference type="InterPro" id="IPR043917">
    <property type="entry name" value="DUF5753"/>
</dbReference>
<protein>
    <submittedName>
        <fullName evidence="3">Helix-turn-helix domain-containing protein</fullName>
    </submittedName>
</protein>
<dbReference type="AlphaFoldDB" id="A0A1H5XZ50"/>
<feature type="domain" description="HTH cro/C1-type" evidence="2">
    <location>
        <begin position="28"/>
        <end position="81"/>
    </location>
</feature>
<dbReference type="Pfam" id="PF13560">
    <property type="entry name" value="HTH_31"/>
    <property type="match status" value="1"/>
</dbReference>
<dbReference type="Gene3D" id="1.10.260.40">
    <property type="entry name" value="lambda repressor-like DNA-binding domains"/>
    <property type="match status" value="1"/>
</dbReference>
<feature type="region of interest" description="Disordered" evidence="1">
    <location>
        <begin position="288"/>
        <end position="311"/>
    </location>
</feature>
<evidence type="ECO:0000256" key="1">
    <source>
        <dbReference type="SAM" id="MobiDB-lite"/>
    </source>
</evidence>
<dbReference type="SMART" id="SM00530">
    <property type="entry name" value="HTH_XRE"/>
    <property type="match status" value="1"/>
</dbReference>
<keyword evidence="4" id="KW-1185">Reference proteome</keyword>
<dbReference type="InterPro" id="IPR010982">
    <property type="entry name" value="Lambda_DNA-bd_dom_sf"/>
</dbReference>
<gene>
    <name evidence="3" type="ORF">SAMN05216223_103483</name>
</gene>
<name>A0A1H5XZ50_9ACTN</name>
<evidence type="ECO:0000313" key="4">
    <source>
        <dbReference type="Proteomes" id="UP000236754"/>
    </source>
</evidence>
<accession>A0A1H5XZ50</accession>
<dbReference type="CDD" id="cd00093">
    <property type="entry name" value="HTH_XRE"/>
    <property type="match status" value="1"/>
</dbReference>
<dbReference type="PROSITE" id="PS50943">
    <property type="entry name" value="HTH_CROC1"/>
    <property type="match status" value="1"/>
</dbReference>
<proteinExistence type="predicted"/>
<sequence>MSAGNGLNGVGNPDGPWLSARAVYASELASRRELSGMSLVQLAALCRYEQSYLHRLERGQRLGTVEAAGALDRVYKTGTLLVKLWHLAKRETQERPFLGPAALEATASSIQEYAPSAVPYLLQTPRYAEEQLRAGRPQGGNTVTDEVAARIARQGILTGTTATPGTTGAAPVHYRGLLDEAVIRREARDPGTWTGQLEHLIETALLPGVSLHLVPFGAGPHHLRGALELIYLRDGRTLACTQSGWSCHLVEEPEDVEPLRLAYDLLRDTALTPAESLALLRAAHEDHGRRAGRAGRKTAARGAGEPVDSRT</sequence>
<evidence type="ECO:0000313" key="3">
    <source>
        <dbReference type="EMBL" id="SEG16902.1"/>
    </source>
</evidence>
<dbReference type="InterPro" id="IPR001387">
    <property type="entry name" value="Cro/C1-type_HTH"/>
</dbReference>
<dbReference type="GO" id="GO:0003677">
    <property type="term" value="F:DNA binding"/>
    <property type="evidence" value="ECO:0007669"/>
    <property type="project" value="InterPro"/>
</dbReference>
<organism evidence="3 4">
    <name type="scientific">Actinacidiphila yanglinensis</name>
    <dbReference type="NCBI Taxonomy" id="310779"/>
    <lineage>
        <taxon>Bacteria</taxon>
        <taxon>Bacillati</taxon>
        <taxon>Actinomycetota</taxon>
        <taxon>Actinomycetes</taxon>
        <taxon>Kitasatosporales</taxon>
        <taxon>Streptomycetaceae</taxon>
        <taxon>Actinacidiphila</taxon>
    </lineage>
</organism>
<dbReference type="OrthoDB" id="4273809at2"/>
<reference evidence="3 4" key="1">
    <citation type="submission" date="2016-10" db="EMBL/GenBank/DDBJ databases">
        <authorList>
            <person name="de Groot N.N."/>
        </authorList>
    </citation>
    <scope>NUCLEOTIDE SEQUENCE [LARGE SCALE GENOMIC DNA]</scope>
    <source>
        <strain evidence="3 4">CGMCC 4.2023</strain>
    </source>
</reference>